<keyword evidence="5" id="KW-0238">DNA-binding</keyword>
<evidence type="ECO:0000256" key="3">
    <source>
        <dbReference type="ARBA" id="ARBA00022833"/>
    </source>
</evidence>
<dbReference type="SMART" id="SM00066">
    <property type="entry name" value="GAL4"/>
    <property type="match status" value="1"/>
</dbReference>
<dbReference type="Pfam" id="PF04082">
    <property type="entry name" value="Fungal_trans"/>
    <property type="match status" value="1"/>
</dbReference>
<dbReference type="PANTHER" id="PTHR31313:SF78">
    <property type="entry name" value="TRANSCRIPTION FACTOR DOMAIN-CONTAINING PROTEIN"/>
    <property type="match status" value="1"/>
</dbReference>
<dbReference type="Gene3D" id="4.10.240.10">
    <property type="entry name" value="Zn(2)-C6 fungal-type DNA-binding domain"/>
    <property type="match status" value="1"/>
</dbReference>
<evidence type="ECO:0000256" key="1">
    <source>
        <dbReference type="ARBA" id="ARBA00004123"/>
    </source>
</evidence>
<feature type="compositionally biased region" description="Gly residues" evidence="8">
    <location>
        <begin position="267"/>
        <end position="278"/>
    </location>
</feature>
<reference evidence="10 11" key="1">
    <citation type="submission" date="2014-04" db="EMBL/GenBank/DDBJ databases">
        <authorList>
            <consortium name="DOE Joint Genome Institute"/>
            <person name="Kuo A."/>
            <person name="Zuccaro A."/>
            <person name="Kohler A."/>
            <person name="Nagy L.G."/>
            <person name="Floudas D."/>
            <person name="Copeland A."/>
            <person name="Barry K.W."/>
            <person name="Cichocki N."/>
            <person name="Veneault-Fourrey C."/>
            <person name="LaButti K."/>
            <person name="Lindquist E.A."/>
            <person name="Lipzen A."/>
            <person name="Lundell T."/>
            <person name="Morin E."/>
            <person name="Murat C."/>
            <person name="Sun H."/>
            <person name="Tunlid A."/>
            <person name="Henrissat B."/>
            <person name="Grigoriev I.V."/>
            <person name="Hibbett D.S."/>
            <person name="Martin F."/>
            <person name="Nordberg H.P."/>
            <person name="Cantor M.N."/>
            <person name="Hua S.X."/>
        </authorList>
    </citation>
    <scope>NUCLEOTIDE SEQUENCE [LARGE SCALE GENOMIC DNA]</scope>
    <source>
        <strain evidence="10 11">MAFF 305830</strain>
    </source>
</reference>
<sequence length="958" mass="105165">MLQIKEDNDDLIPTFSDHEVEMLGSSKDRPIRKRSSKACDQCRRSKSKCLRVNDQPCQSCAMLGVECTFLGPSRKRGPAKGYLTDLELKLHQMEALLGVVLASSDPRATSLVAAISNDSVARDVLTRVDSSPVGTQPHHTTQEVYNPRNGGGTSSVGKRIASELAESTREWQRHLLQIIANNPNPDIAGSSHLAGVGGAGQTSEVWGTHHSQFQDNSPQAYSSPHAPRPIRPPVALDFQRNASRSCSPSRRRRGVDPLTPQTAGSPGVHGGSSGGGPSDGKRDASSIIHSGRETPDYTDSEDLHDTMGQLSLDDASQLRYHGKASGLHLLGQTERVDRRAENGIWNFPPARIWPPTEKPIEKARALFASDFGVTLPPREHQRILLDIFFTYVNPSFPLFDRASFMKAWTFGVEESTEAQPDATFIPSRLPTPLMLVIYSIAIRFASEGAGVPEGTMSTYGDEYLSAAKYMMTANPYAASRPATCQAYLLIAYREIGIGAMSQAWLFLGVAIRMAQDLGLHRSVDKFHTVAANLFPPAEKEARNRVWGCCLVLDRSAYSLSLIPSMLGQVVEALYSVKQMVHSRHQEALKLEEQLETFYLDLPTYLKYDAANPSTPVPPPHVLTLNMQYWNTVLLVHRPFIQRLFNNRRDTPDGMGSPADSETLRNSSVRALELCKVSAGQVSDLAHSYQKAFGLLHCPSFMVYYIFNSAIMHVVALNHDPDEAATAGSARHLQQCMDALKGMAKLWPAASRGWELINGCRTEVRRAPVINIQQSHFARASSAVEPGGQQQQIPQQQQQPFPANRMLSHSRSLSHVRGDTRAGMTPSPLGDRLIHHKSQIFPSSVYQPTPPSATFATPYNLQNDPTRSSIPGWGFGSTSSPSGAHSRSTSVGSLREQVNTNPGAPMPHFWSDPFTDSTILTSNYYGVPILDRQTQIAIDHNAQGGFGPVDFTPYESGTF</sequence>
<dbReference type="SMART" id="SM00906">
    <property type="entry name" value="Fungal_trans"/>
    <property type="match status" value="1"/>
</dbReference>
<feature type="region of interest" description="Disordered" evidence="8">
    <location>
        <begin position="189"/>
        <end position="304"/>
    </location>
</feature>
<dbReference type="SUPFAM" id="SSF57701">
    <property type="entry name" value="Zn2/Cys6 DNA-binding domain"/>
    <property type="match status" value="1"/>
</dbReference>
<evidence type="ECO:0000256" key="8">
    <source>
        <dbReference type="SAM" id="MobiDB-lite"/>
    </source>
</evidence>
<dbReference type="GO" id="GO:0003677">
    <property type="term" value="F:DNA binding"/>
    <property type="evidence" value="ECO:0007669"/>
    <property type="project" value="UniProtKB-KW"/>
</dbReference>
<dbReference type="GO" id="GO:0005634">
    <property type="term" value="C:nucleus"/>
    <property type="evidence" value="ECO:0007669"/>
    <property type="project" value="UniProtKB-SubCell"/>
</dbReference>
<dbReference type="CDD" id="cd12148">
    <property type="entry name" value="fungal_TF_MHR"/>
    <property type="match status" value="1"/>
</dbReference>
<feature type="compositionally biased region" description="Polar residues" evidence="8">
    <location>
        <begin position="201"/>
        <end position="222"/>
    </location>
</feature>
<dbReference type="CDD" id="cd00067">
    <property type="entry name" value="GAL4"/>
    <property type="match status" value="1"/>
</dbReference>
<dbReference type="GO" id="GO:0008270">
    <property type="term" value="F:zinc ion binding"/>
    <property type="evidence" value="ECO:0007669"/>
    <property type="project" value="InterPro"/>
</dbReference>
<keyword evidence="7" id="KW-0539">Nucleus</keyword>
<evidence type="ECO:0000313" key="11">
    <source>
        <dbReference type="Proteomes" id="UP000054097"/>
    </source>
</evidence>
<dbReference type="HOGENOM" id="CLU_004748_0_0_1"/>
<evidence type="ECO:0000256" key="5">
    <source>
        <dbReference type="ARBA" id="ARBA00023125"/>
    </source>
</evidence>
<dbReference type="GO" id="GO:0000981">
    <property type="term" value="F:DNA-binding transcription factor activity, RNA polymerase II-specific"/>
    <property type="evidence" value="ECO:0007669"/>
    <property type="project" value="InterPro"/>
</dbReference>
<evidence type="ECO:0000256" key="6">
    <source>
        <dbReference type="ARBA" id="ARBA00023163"/>
    </source>
</evidence>
<feature type="region of interest" description="Disordered" evidence="8">
    <location>
        <begin position="129"/>
        <end position="156"/>
    </location>
</feature>
<keyword evidence="2" id="KW-0479">Metal-binding</keyword>
<feature type="compositionally biased region" description="Polar residues" evidence="8">
    <location>
        <begin position="839"/>
        <end position="868"/>
    </location>
</feature>
<evidence type="ECO:0000256" key="4">
    <source>
        <dbReference type="ARBA" id="ARBA00023015"/>
    </source>
</evidence>
<keyword evidence="6" id="KW-0804">Transcription</keyword>
<evidence type="ECO:0000256" key="7">
    <source>
        <dbReference type="ARBA" id="ARBA00023242"/>
    </source>
</evidence>
<comment type="subcellular location">
    <subcellularLocation>
        <location evidence="1">Nucleus</location>
    </subcellularLocation>
</comment>
<dbReference type="InterPro" id="IPR001138">
    <property type="entry name" value="Zn2Cys6_DnaBD"/>
</dbReference>
<name>A0A0C3AUE1_SERVB</name>
<feature type="compositionally biased region" description="Polar residues" evidence="8">
    <location>
        <begin position="875"/>
        <end position="896"/>
    </location>
</feature>
<protein>
    <recommendedName>
        <fullName evidence="9">Zn(2)-C6 fungal-type domain-containing protein</fullName>
    </recommendedName>
</protein>
<keyword evidence="3" id="KW-0862">Zinc</keyword>
<dbReference type="OrthoDB" id="2123952at2759"/>
<dbReference type="PROSITE" id="PS50048">
    <property type="entry name" value="ZN2_CY6_FUNGAL_2"/>
    <property type="match status" value="1"/>
</dbReference>
<dbReference type="Proteomes" id="UP000054097">
    <property type="component" value="Unassembled WGS sequence"/>
</dbReference>
<feature type="domain" description="Zn(2)-C6 fungal-type" evidence="9">
    <location>
        <begin position="38"/>
        <end position="69"/>
    </location>
</feature>
<feature type="compositionally biased region" description="Polar residues" evidence="8">
    <location>
        <begin position="129"/>
        <end position="144"/>
    </location>
</feature>
<evidence type="ECO:0000259" key="9">
    <source>
        <dbReference type="PROSITE" id="PS50048"/>
    </source>
</evidence>
<feature type="compositionally biased region" description="Basic and acidic residues" evidence="8">
    <location>
        <begin position="279"/>
        <end position="304"/>
    </location>
</feature>
<dbReference type="PANTHER" id="PTHR31313">
    <property type="entry name" value="TY1 ENHANCER ACTIVATOR"/>
    <property type="match status" value="1"/>
</dbReference>
<dbReference type="InterPro" id="IPR051615">
    <property type="entry name" value="Transcr_Regulatory_Elem"/>
</dbReference>
<dbReference type="EMBL" id="KN824346">
    <property type="protein sequence ID" value="KIM22896.1"/>
    <property type="molecule type" value="Genomic_DNA"/>
</dbReference>
<dbReference type="PROSITE" id="PS00463">
    <property type="entry name" value="ZN2_CY6_FUNGAL_1"/>
    <property type="match status" value="1"/>
</dbReference>
<accession>A0A0C3AUE1</accession>
<gene>
    <name evidence="10" type="ORF">M408DRAFT_28343</name>
</gene>
<keyword evidence="11" id="KW-1185">Reference proteome</keyword>
<organism evidence="10 11">
    <name type="scientific">Serendipita vermifera MAFF 305830</name>
    <dbReference type="NCBI Taxonomy" id="933852"/>
    <lineage>
        <taxon>Eukaryota</taxon>
        <taxon>Fungi</taxon>
        <taxon>Dikarya</taxon>
        <taxon>Basidiomycota</taxon>
        <taxon>Agaricomycotina</taxon>
        <taxon>Agaricomycetes</taxon>
        <taxon>Sebacinales</taxon>
        <taxon>Serendipitaceae</taxon>
        <taxon>Serendipita</taxon>
    </lineage>
</organism>
<evidence type="ECO:0000256" key="2">
    <source>
        <dbReference type="ARBA" id="ARBA00022723"/>
    </source>
</evidence>
<dbReference type="InterPro" id="IPR036864">
    <property type="entry name" value="Zn2-C6_fun-type_DNA-bd_sf"/>
</dbReference>
<dbReference type="GO" id="GO:0006351">
    <property type="term" value="P:DNA-templated transcription"/>
    <property type="evidence" value="ECO:0007669"/>
    <property type="project" value="InterPro"/>
</dbReference>
<dbReference type="STRING" id="933852.A0A0C3AUE1"/>
<evidence type="ECO:0000313" key="10">
    <source>
        <dbReference type="EMBL" id="KIM22896.1"/>
    </source>
</evidence>
<feature type="region of interest" description="Disordered" evidence="8">
    <location>
        <begin position="782"/>
        <end position="896"/>
    </location>
</feature>
<keyword evidence="4" id="KW-0805">Transcription regulation</keyword>
<dbReference type="Pfam" id="PF00172">
    <property type="entry name" value="Zn_clus"/>
    <property type="match status" value="1"/>
</dbReference>
<dbReference type="AlphaFoldDB" id="A0A0C3AUE1"/>
<dbReference type="InterPro" id="IPR007219">
    <property type="entry name" value="XnlR_reg_dom"/>
</dbReference>
<feature type="compositionally biased region" description="Low complexity" evidence="8">
    <location>
        <begin position="785"/>
        <end position="799"/>
    </location>
</feature>
<proteinExistence type="predicted"/>
<reference evidence="11" key="2">
    <citation type="submission" date="2015-01" db="EMBL/GenBank/DDBJ databases">
        <title>Evolutionary Origins and Diversification of the Mycorrhizal Mutualists.</title>
        <authorList>
            <consortium name="DOE Joint Genome Institute"/>
            <consortium name="Mycorrhizal Genomics Consortium"/>
            <person name="Kohler A."/>
            <person name="Kuo A."/>
            <person name="Nagy L.G."/>
            <person name="Floudas D."/>
            <person name="Copeland A."/>
            <person name="Barry K.W."/>
            <person name="Cichocki N."/>
            <person name="Veneault-Fourrey C."/>
            <person name="LaButti K."/>
            <person name="Lindquist E.A."/>
            <person name="Lipzen A."/>
            <person name="Lundell T."/>
            <person name="Morin E."/>
            <person name="Murat C."/>
            <person name="Riley R."/>
            <person name="Ohm R."/>
            <person name="Sun H."/>
            <person name="Tunlid A."/>
            <person name="Henrissat B."/>
            <person name="Grigoriev I.V."/>
            <person name="Hibbett D.S."/>
            <person name="Martin F."/>
        </authorList>
    </citation>
    <scope>NUCLEOTIDE SEQUENCE [LARGE SCALE GENOMIC DNA]</scope>
    <source>
        <strain evidence="11">MAFF 305830</strain>
    </source>
</reference>